<evidence type="ECO:0000259" key="1">
    <source>
        <dbReference type="Pfam" id="PF05368"/>
    </source>
</evidence>
<proteinExistence type="predicted"/>
<comment type="caution">
    <text evidence="2">The sequence shown here is derived from an EMBL/GenBank/DDBJ whole genome shotgun (WGS) entry which is preliminary data.</text>
</comment>
<evidence type="ECO:0000313" key="3">
    <source>
        <dbReference type="Proteomes" id="UP000245370"/>
    </source>
</evidence>
<dbReference type="PANTHER" id="PTHR43162:SF1">
    <property type="entry name" value="PRESTALK A DIFFERENTIATION PROTEIN A"/>
    <property type="match status" value="1"/>
</dbReference>
<dbReference type="OrthoDB" id="2149806at2"/>
<feature type="domain" description="NmrA-like" evidence="1">
    <location>
        <begin position="3"/>
        <end position="280"/>
    </location>
</feature>
<reference evidence="2 3" key="2">
    <citation type="submission" date="2018-05" db="EMBL/GenBank/DDBJ databases">
        <authorList>
            <person name="Lanie J.A."/>
            <person name="Ng W.-L."/>
            <person name="Kazmierczak K.M."/>
            <person name="Andrzejewski T.M."/>
            <person name="Davidsen T.M."/>
            <person name="Wayne K.J."/>
            <person name="Tettelin H."/>
            <person name="Glass J.I."/>
            <person name="Rusch D."/>
            <person name="Podicherti R."/>
            <person name="Tsui H.-C.T."/>
            <person name="Winkler M.E."/>
        </authorList>
    </citation>
    <scope>NUCLEOTIDE SEQUENCE [LARGE SCALE GENOMIC DNA]</scope>
    <source>
        <strain evidence="2 3">C305</strain>
    </source>
</reference>
<dbReference type="Proteomes" id="UP000245370">
    <property type="component" value="Unassembled WGS sequence"/>
</dbReference>
<sequence length="290" mass="33082">MNRVLLTGATGNVGEEVLRHLYTYSNKCEIVAGVRDVNRAKSKLAILESIAFRKFDFEDSATFVSAFQEIDILFLLRPPHISEVEKYFKPLLEAAKKAGINKIVFLSVQGAEKSKVIPHNKIERLIQSLDFEYIFVRPSYFMQNLTTSLISEIQEKRTITLPSGKAKFNWIDVKDIGKATAVLLSSFDSHRNLAYEITGSENLDFYQASELISKEIGSEINFKSINPIRFYFKKKKEGIESAFAIVMTILHFLPRLQKEPEISDNFKKLTGSKPTILKEFVERNRALFLG</sequence>
<gene>
    <name evidence="2" type="ORF">DIT68_13650</name>
</gene>
<dbReference type="EMBL" id="QFRJ01000013">
    <property type="protein sequence ID" value="PWH82935.1"/>
    <property type="molecule type" value="Genomic_DNA"/>
</dbReference>
<dbReference type="InterPro" id="IPR008030">
    <property type="entry name" value="NmrA-like"/>
</dbReference>
<organism evidence="2 3">
    <name type="scientific">Brumimicrobium oceani</name>
    <dbReference type="NCBI Taxonomy" id="2100725"/>
    <lineage>
        <taxon>Bacteria</taxon>
        <taxon>Pseudomonadati</taxon>
        <taxon>Bacteroidota</taxon>
        <taxon>Flavobacteriia</taxon>
        <taxon>Flavobacteriales</taxon>
        <taxon>Crocinitomicaceae</taxon>
        <taxon>Brumimicrobium</taxon>
    </lineage>
</organism>
<protein>
    <submittedName>
        <fullName evidence="2">NmrA-like family protein</fullName>
    </submittedName>
</protein>
<dbReference type="SUPFAM" id="SSF51735">
    <property type="entry name" value="NAD(P)-binding Rossmann-fold domains"/>
    <property type="match status" value="1"/>
</dbReference>
<dbReference type="InterPro" id="IPR051604">
    <property type="entry name" value="Ergot_Alk_Oxidoreductase"/>
</dbReference>
<accession>A0A2U2X566</accession>
<dbReference type="PANTHER" id="PTHR43162">
    <property type="match status" value="1"/>
</dbReference>
<dbReference type="Gene3D" id="3.90.25.10">
    <property type="entry name" value="UDP-galactose 4-epimerase, domain 1"/>
    <property type="match status" value="1"/>
</dbReference>
<dbReference type="RefSeq" id="WP_109360376.1">
    <property type="nucleotide sequence ID" value="NZ_QFRJ01000013.1"/>
</dbReference>
<dbReference type="InterPro" id="IPR036291">
    <property type="entry name" value="NAD(P)-bd_dom_sf"/>
</dbReference>
<evidence type="ECO:0000313" key="2">
    <source>
        <dbReference type="EMBL" id="PWH82935.1"/>
    </source>
</evidence>
<dbReference type="Gene3D" id="3.40.50.720">
    <property type="entry name" value="NAD(P)-binding Rossmann-like Domain"/>
    <property type="match status" value="1"/>
</dbReference>
<reference evidence="2 3" key="1">
    <citation type="submission" date="2018-05" db="EMBL/GenBank/DDBJ databases">
        <title>Brumimicrobium oceani sp. nov., isolated from coastal sediment.</title>
        <authorList>
            <person name="Kou Y."/>
        </authorList>
    </citation>
    <scope>NUCLEOTIDE SEQUENCE [LARGE SCALE GENOMIC DNA]</scope>
    <source>
        <strain evidence="2 3">C305</strain>
    </source>
</reference>
<name>A0A2U2X566_9FLAO</name>
<keyword evidence="3" id="KW-1185">Reference proteome</keyword>
<dbReference type="AlphaFoldDB" id="A0A2U2X566"/>
<dbReference type="Pfam" id="PF05368">
    <property type="entry name" value="NmrA"/>
    <property type="match status" value="1"/>
</dbReference>